<comment type="pathway">
    <text evidence="2">Cell wall biogenesis; peptidoglycan biosynthesis.</text>
</comment>
<keyword evidence="9" id="KW-0573">Peptidoglycan synthesis</keyword>
<dbReference type="InterPro" id="IPR001182">
    <property type="entry name" value="FtsW/RodA"/>
</dbReference>
<dbReference type="OrthoDB" id="9812661at2"/>
<dbReference type="GO" id="GO:0032153">
    <property type="term" value="C:cell division site"/>
    <property type="evidence" value="ECO:0007669"/>
    <property type="project" value="TreeGrafter"/>
</dbReference>
<feature type="transmembrane region" description="Helical" evidence="21">
    <location>
        <begin position="134"/>
        <end position="152"/>
    </location>
</feature>
<accession>B9XIG7</accession>
<keyword evidence="7 21" id="KW-0812">Transmembrane</keyword>
<gene>
    <name evidence="22" type="ORF">Cflav_PD3398</name>
</gene>
<keyword evidence="6" id="KW-0808">Transferase</keyword>
<comment type="caution">
    <text evidence="22">The sequence shown here is derived from an EMBL/GenBank/DDBJ whole genome shotgun (WGS) entry which is preliminary data.</text>
</comment>
<keyword evidence="13" id="KW-0961">Cell wall biogenesis/degradation</keyword>
<evidence type="ECO:0000256" key="4">
    <source>
        <dbReference type="ARBA" id="ARBA00022618"/>
    </source>
</evidence>
<dbReference type="STRING" id="320771.Cflav_PD3398"/>
<evidence type="ECO:0000256" key="12">
    <source>
        <dbReference type="ARBA" id="ARBA00023306"/>
    </source>
</evidence>
<reference evidence="22 23" key="1">
    <citation type="journal article" date="2011" name="J. Bacteriol.">
        <title>Genome sequence of 'Pedosphaera parvula' Ellin514, an aerobic Verrucomicrobial isolate from pasture soil.</title>
        <authorList>
            <person name="Kant R."/>
            <person name="van Passel M.W."/>
            <person name="Sangwan P."/>
            <person name="Palva A."/>
            <person name="Lucas S."/>
            <person name="Copeland A."/>
            <person name="Lapidus A."/>
            <person name="Glavina Del Rio T."/>
            <person name="Dalin E."/>
            <person name="Tice H."/>
            <person name="Bruce D."/>
            <person name="Goodwin L."/>
            <person name="Pitluck S."/>
            <person name="Chertkov O."/>
            <person name="Larimer F.W."/>
            <person name="Land M.L."/>
            <person name="Hauser L."/>
            <person name="Brettin T.S."/>
            <person name="Detter J.C."/>
            <person name="Han S."/>
            <person name="de Vos W.M."/>
            <person name="Janssen P.H."/>
            <person name="Smidt H."/>
        </authorList>
    </citation>
    <scope>NUCLEOTIDE SEQUENCE [LARGE SCALE GENOMIC DNA]</scope>
    <source>
        <strain evidence="22 23">Ellin514</strain>
    </source>
</reference>
<evidence type="ECO:0000256" key="10">
    <source>
        <dbReference type="ARBA" id="ARBA00022989"/>
    </source>
</evidence>
<feature type="transmembrane region" description="Helical" evidence="21">
    <location>
        <begin position="180"/>
        <end position="197"/>
    </location>
</feature>
<evidence type="ECO:0000256" key="14">
    <source>
        <dbReference type="ARBA" id="ARBA00032370"/>
    </source>
</evidence>
<name>B9XIG7_PEDPL</name>
<evidence type="ECO:0000256" key="13">
    <source>
        <dbReference type="ARBA" id="ARBA00023316"/>
    </source>
</evidence>
<evidence type="ECO:0000256" key="19">
    <source>
        <dbReference type="ARBA" id="ARBA00044770"/>
    </source>
</evidence>
<feature type="transmembrane region" description="Helical" evidence="21">
    <location>
        <begin position="33"/>
        <end position="56"/>
    </location>
</feature>
<dbReference type="GO" id="GO:0008955">
    <property type="term" value="F:peptidoglycan glycosyltransferase activity"/>
    <property type="evidence" value="ECO:0007669"/>
    <property type="project" value="UniProtKB-EC"/>
</dbReference>
<dbReference type="GO" id="GO:0071555">
    <property type="term" value="P:cell wall organization"/>
    <property type="evidence" value="ECO:0007669"/>
    <property type="project" value="UniProtKB-KW"/>
</dbReference>
<keyword evidence="8" id="KW-0133">Cell shape</keyword>
<dbReference type="NCBIfam" id="TIGR02614">
    <property type="entry name" value="ftsW"/>
    <property type="match status" value="1"/>
</dbReference>
<evidence type="ECO:0000313" key="22">
    <source>
        <dbReference type="EMBL" id="EEF60428.1"/>
    </source>
</evidence>
<organism evidence="22 23">
    <name type="scientific">Pedosphaera parvula (strain Ellin514)</name>
    <dbReference type="NCBI Taxonomy" id="320771"/>
    <lineage>
        <taxon>Bacteria</taxon>
        <taxon>Pseudomonadati</taxon>
        <taxon>Verrucomicrobiota</taxon>
        <taxon>Pedosphaerae</taxon>
        <taxon>Pedosphaerales</taxon>
        <taxon>Pedosphaeraceae</taxon>
        <taxon>Pedosphaera</taxon>
    </lineage>
</organism>
<keyword evidence="12" id="KW-0131">Cell cycle</keyword>
<comment type="catalytic activity">
    <reaction evidence="20">
        <text>[GlcNAc-(1-&gt;4)-Mur2Ac(oyl-L-Ala-gamma-D-Glu-L-Lys-D-Ala-D-Ala)](n)-di-trans,octa-cis-undecaprenyl diphosphate + beta-D-GlcNAc-(1-&gt;4)-Mur2Ac(oyl-L-Ala-gamma-D-Glu-L-Lys-D-Ala-D-Ala)-di-trans,octa-cis-undecaprenyl diphosphate = [GlcNAc-(1-&gt;4)-Mur2Ac(oyl-L-Ala-gamma-D-Glu-L-Lys-D-Ala-D-Ala)](n+1)-di-trans,octa-cis-undecaprenyl diphosphate + di-trans,octa-cis-undecaprenyl diphosphate + H(+)</text>
        <dbReference type="Rhea" id="RHEA:23708"/>
        <dbReference type="Rhea" id="RHEA-COMP:9602"/>
        <dbReference type="Rhea" id="RHEA-COMP:9603"/>
        <dbReference type="ChEBI" id="CHEBI:15378"/>
        <dbReference type="ChEBI" id="CHEBI:58405"/>
        <dbReference type="ChEBI" id="CHEBI:60033"/>
        <dbReference type="ChEBI" id="CHEBI:78435"/>
        <dbReference type="EC" id="2.4.99.28"/>
    </reaction>
</comment>
<evidence type="ECO:0000256" key="18">
    <source>
        <dbReference type="ARBA" id="ARBA00041418"/>
    </source>
</evidence>
<dbReference type="PANTHER" id="PTHR30474">
    <property type="entry name" value="CELL CYCLE PROTEIN"/>
    <property type="match status" value="1"/>
</dbReference>
<feature type="transmembrane region" description="Helical" evidence="21">
    <location>
        <begin position="158"/>
        <end position="175"/>
    </location>
</feature>
<evidence type="ECO:0000256" key="20">
    <source>
        <dbReference type="ARBA" id="ARBA00049902"/>
    </source>
</evidence>
<feature type="transmembrane region" description="Helical" evidence="21">
    <location>
        <begin position="295"/>
        <end position="319"/>
    </location>
</feature>
<evidence type="ECO:0000313" key="23">
    <source>
        <dbReference type="Proteomes" id="UP000003688"/>
    </source>
</evidence>
<evidence type="ECO:0000256" key="3">
    <source>
        <dbReference type="ARBA" id="ARBA00022475"/>
    </source>
</evidence>
<evidence type="ECO:0000256" key="5">
    <source>
        <dbReference type="ARBA" id="ARBA00022676"/>
    </source>
</evidence>
<protein>
    <recommendedName>
        <fullName evidence="17">Probable peptidoglycan glycosyltransferase FtsW</fullName>
        <ecNumber evidence="19">2.4.99.28</ecNumber>
    </recommendedName>
    <alternativeName>
        <fullName evidence="18">Cell division protein FtsW</fullName>
    </alternativeName>
    <alternativeName>
        <fullName evidence="15">Cell wall polymerase</fullName>
    </alternativeName>
    <alternativeName>
        <fullName evidence="14">Peptidoglycan polymerase</fullName>
    </alternativeName>
</protein>
<dbReference type="AlphaFoldDB" id="B9XIG7"/>
<dbReference type="Proteomes" id="UP000003688">
    <property type="component" value="Unassembled WGS sequence"/>
</dbReference>
<dbReference type="GO" id="GO:0008360">
    <property type="term" value="P:regulation of cell shape"/>
    <property type="evidence" value="ECO:0007669"/>
    <property type="project" value="UniProtKB-KW"/>
</dbReference>
<keyword evidence="4" id="KW-0132">Cell division</keyword>
<dbReference type="InterPro" id="IPR013437">
    <property type="entry name" value="FtsW"/>
</dbReference>
<keyword evidence="5" id="KW-0328">Glycosyltransferase</keyword>
<evidence type="ECO:0000256" key="2">
    <source>
        <dbReference type="ARBA" id="ARBA00004752"/>
    </source>
</evidence>
<evidence type="ECO:0000256" key="16">
    <source>
        <dbReference type="ARBA" id="ARBA00038053"/>
    </source>
</evidence>
<evidence type="ECO:0000256" key="1">
    <source>
        <dbReference type="ARBA" id="ARBA00004651"/>
    </source>
</evidence>
<dbReference type="RefSeq" id="WP_007415610.1">
    <property type="nucleotide sequence ID" value="NZ_ABOX02000017.1"/>
</dbReference>
<dbReference type="PANTHER" id="PTHR30474:SF2">
    <property type="entry name" value="PEPTIDOGLYCAN GLYCOSYLTRANSFERASE FTSW-RELATED"/>
    <property type="match status" value="1"/>
</dbReference>
<keyword evidence="23" id="KW-1185">Reference proteome</keyword>
<keyword evidence="3" id="KW-1003">Cell membrane</keyword>
<dbReference type="GO" id="GO:0009252">
    <property type="term" value="P:peptidoglycan biosynthetic process"/>
    <property type="evidence" value="ECO:0007669"/>
    <property type="project" value="UniProtKB-KW"/>
</dbReference>
<comment type="similarity">
    <text evidence="16">Belongs to the SEDS family. FtsW subfamily.</text>
</comment>
<evidence type="ECO:0000256" key="8">
    <source>
        <dbReference type="ARBA" id="ARBA00022960"/>
    </source>
</evidence>
<dbReference type="Pfam" id="PF01098">
    <property type="entry name" value="FTSW_RODA_SPOVE"/>
    <property type="match status" value="1"/>
</dbReference>
<sequence length="378" mass="40613" precursor="true">MKLATTALVFCVAALLALGMVMLYSSSMADKGMHYLIMQCLWGSVGLVSCVIAACVDYRLLKKLAWPILIFSIVLLVFVLAGPANYAPRINGARRWLNFHGFRFEPSELAKLALIIAVAWYGDHFQRKMHTFKNGIVLPGIMIGFVLAFIFVEPDRGTTILMAGVTGIMLVVCGARLKFIVPPGALALAAFGFSLLYDPMRRARMLAWLHPEEHKMDIGYQANQAMLALGAGGWTGVGLGNSRQKLGFLPEHHTDFILAIVGEELGLVATLLVVLTFIIIIACGLYIAGRSSDTFGLLLASGLTSLIGLQAVINVGVVTNTLPNKGLPLPFISYGGSNLLMMLTAIGLLVSVARKARPVNANVSETVEADAIPSPQLS</sequence>
<evidence type="ECO:0000256" key="7">
    <source>
        <dbReference type="ARBA" id="ARBA00022692"/>
    </source>
</evidence>
<feature type="transmembrane region" description="Helical" evidence="21">
    <location>
        <begin position="68"/>
        <end position="86"/>
    </location>
</feature>
<dbReference type="GO" id="GO:0015648">
    <property type="term" value="F:lipid-linked peptidoglycan transporter activity"/>
    <property type="evidence" value="ECO:0007669"/>
    <property type="project" value="TreeGrafter"/>
</dbReference>
<evidence type="ECO:0000256" key="15">
    <source>
        <dbReference type="ARBA" id="ARBA00033270"/>
    </source>
</evidence>
<keyword evidence="10 21" id="KW-1133">Transmembrane helix</keyword>
<feature type="transmembrane region" description="Helical" evidence="21">
    <location>
        <begin position="331"/>
        <end position="352"/>
    </location>
</feature>
<evidence type="ECO:0000256" key="11">
    <source>
        <dbReference type="ARBA" id="ARBA00023136"/>
    </source>
</evidence>
<evidence type="ECO:0000256" key="21">
    <source>
        <dbReference type="SAM" id="Phobius"/>
    </source>
</evidence>
<evidence type="ECO:0000256" key="17">
    <source>
        <dbReference type="ARBA" id="ARBA00041185"/>
    </source>
</evidence>
<proteinExistence type="inferred from homology"/>
<keyword evidence="11 21" id="KW-0472">Membrane</keyword>
<dbReference type="EC" id="2.4.99.28" evidence="19"/>
<dbReference type="GO" id="GO:0005886">
    <property type="term" value="C:plasma membrane"/>
    <property type="evidence" value="ECO:0007669"/>
    <property type="project" value="UniProtKB-SubCell"/>
</dbReference>
<dbReference type="GO" id="GO:0051301">
    <property type="term" value="P:cell division"/>
    <property type="evidence" value="ECO:0007669"/>
    <property type="project" value="UniProtKB-KW"/>
</dbReference>
<feature type="transmembrane region" description="Helical" evidence="21">
    <location>
        <begin position="265"/>
        <end position="288"/>
    </location>
</feature>
<dbReference type="EMBL" id="ABOX02000017">
    <property type="protein sequence ID" value="EEF60428.1"/>
    <property type="molecule type" value="Genomic_DNA"/>
</dbReference>
<evidence type="ECO:0000256" key="9">
    <source>
        <dbReference type="ARBA" id="ARBA00022984"/>
    </source>
</evidence>
<comment type="subcellular location">
    <subcellularLocation>
        <location evidence="1">Cell membrane</location>
        <topology evidence="1">Multi-pass membrane protein</topology>
    </subcellularLocation>
</comment>
<evidence type="ECO:0000256" key="6">
    <source>
        <dbReference type="ARBA" id="ARBA00022679"/>
    </source>
</evidence>